<name>A0ABT0C0H7_9BACT</name>
<accession>A0ABT0C0H7</accession>
<keyword evidence="1" id="KW-0812">Transmembrane</keyword>
<feature type="transmembrane region" description="Helical" evidence="1">
    <location>
        <begin position="300"/>
        <end position="321"/>
    </location>
</feature>
<comment type="caution">
    <text evidence="2">The sequence shown here is derived from an EMBL/GenBank/DDBJ whole genome shotgun (WGS) entry which is preliminary data.</text>
</comment>
<feature type="transmembrane region" description="Helical" evidence="1">
    <location>
        <begin position="114"/>
        <end position="132"/>
    </location>
</feature>
<dbReference type="EMBL" id="JAKZMM010000014">
    <property type="protein sequence ID" value="MCJ2380440.1"/>
    <property type="molecule type" value="Genomic_DNA"/>
</dbReference>
<protein>
    <submittedName>
        <fullName evidence="2">DUF3667 domain-containing protein</fullName>
    </submittedName>
</protein>
<dbReference type="Proteomes" id="UP001165444">
    <property type="component" value="Unassembled WGS sequence"/>
</dbReference>
<feature type="transmembrane region" description="Helical" evidence="1">
    <location>
        <begin position="269"/>
        <end position="288"/>
    </location>
</feature>
<evidence type="ECO:0000313" key="2">
    <source>
        <dbReference type="EMBL" id="MCJ2380440.1"/>
    </source>
</evidence>
<reference evidence="2 3" key="1">
    <citation type="submission" date="2022-03" db="EMBL/GenBank/DDBJ databases">
        <title>Parabacteroides sp. nov. isolated from swine feces.</title>
        <authorList>
            <person name="Bak J.E."/>
        </authorList>
    </citation>
    <scope>NUCLEOTIDE SEQUENCE [LARGE SCALE GENOMIC DNA]</scope>
    <source>
        <strain evidence="2 3">AGMB00274</strain>
    </source>
</reference>
<dbReference type="Pfam" id="PF12412">
    <property type="entry name" value="DUF3667"/>
    <property type="match status" value="1"/>
</dbReference>
<organism evidence="2 3">
    <name type="scientific">Parabacteroides faecalis</name>
    <dbReference type="NCBI Taxonomy" id="2924040"/>
    <lineage>
        <taxon>Bacteria</taxon>
        <taxon>Pseudomonadati</taxon>
        <taxon>Bacteroidota</taxon>
        <taxon>Bacteroidia</taxon>
        <taxon>Bacteroidales</taxon>
        <taxon>Tannerellaceae</taxon>
        <taxon>Parabacteroides</taxon>
    </lineage>
</organism>
<evidence type="ECO:0000256" key="1">
    <source>
        <dbReference type="SAM" id="Phobius"/>
    </source>
</evidence>
<feature type="transmembrane region" description="Helical" evidence="1">
    <location>
        <begin position="327"/>
        <end position="349"/>
    </location>
</feature>
<proteinExistence type="predicted"/>
<dbReference type="RefSeq" id="WP_243324425.1">
    <property type="nucleotide sequence ID" value="NZ_JAKZMM010000014.1"/>
</dbReference>
<gene>
    <name evidence="2" type="ORF">MUN53_07440</name>
</gene>
<evidence type="ECO:0000313" key="3">
    <source>
        <dbReference type="Proteomes" id="UP001165444"/>
    </source>
</evidence>
<keyword evidence="1" id="KW-0472">Membrane</keyword>
<feature type="transmembrane region" description="Helical" evidence="1">
    <location>
        <begin position="361"/>
        <end position="383"/>
    </location>
</feature>
<keyword evidence="1" id="KW-1133">Transmembrane helix</keyword>
<sequence>MKLDTWKEKIRKQKEALSRQIEYRRLKRVRRKRTPAYTYCKNCGKKLKGMYCSQCGQYALDIEQPFWKYLQQYFENVYQFDSKVWLTLYYLFRRPGFLTREFNAGKINSYVHPLRLFMFLSCLFFIFAFSLLDDWKKMQAHTEEMAEWEVLKNTEEAGSWTSYETVMAQSGLEDTVIWTVTDTAMLSSYKPMLRLLESPYQDTFRVQLAQVIFQEEFQAWEESDTIFVLEKDSVHQAQVDVTKKQKRELKDLRSEWKYNRLVSWYSSNWPLIALLLIPIFALLLMLFFRKEKLGYMSHLVFALHLHSVLLIISAVMLILLWQGCHLGAIYGLLWIYFLVYSIIAVRRVYSRSSWGKAILKTFLLYGSYWIVWFTVFILSLVWISKNVLE</sequence>
<keyword evidence="3" id="KW-1185">Reference proteome</keyword>
<dbReference type="InterPro" id="IPR022134">
    <property type="entry name" value="DUF3667"/>
</dbReference>